<protein>
    <submittedName>
        <fullName evidence="3">Transcription factor tau subunit sfc1</fullName>
    </submittedName>
</protein>
<gene>
    <name evidence="3" type="ORF">AAWM_09354</name>
</gene>
<evidence type="ECO:0000313" key="4">
    <source>
        <dbReference type="Proteomes" id="UP000286921"/>
    </source>
</evidence>
<feature type="domain" description="Transcription factor IIIC subunit 5 HTH" evidence="2">
    <location>
        <begin position="82"/>
        <end position="205"/>
    </location>
</feature>
<dbReference type="GO" id="GO:0000127">
    <property type="term" value="C:transcription factor TFIIIC complex"/>
    <property type="evidence" value="ECO:0007669"/>
    <property type="project" value="InterPro"/>
</dbReference>
<dbReference type="EMBL" id="BDHI01000028">
    <property type="protein sequence ID" value="GCB26469.1"/>
    <property type="molecule type" value="Genomic_DNA"/>
</dbReference>
<keyword evidence="4" id="KW-1185">Reference proteome</keyword>
<organism evidence="3 4">
    <name type="scientific">Aspergillus awamori</name>
    <name type="common">Black koji mold</name>
    <dbReference type="NCBI Taxonomy" id="105351"/>
    <lineage>
        <taxon>Eukaryota</taxon>
        <taxon>Fungi</taxon>
        <taxon>Dikarya</taxon>
        <taxon>Ascomycota</taxon>
        <taxon>Pezizomycotina</taxon>
        <taxon>Eurotiomycetes</taxon>
        <taxon>Eurotiomycetidae</taxon>
        <taxon>Eurotiales</taxon>
        <taxon>Aspergillaceae</taxon>
        <taxon>Aspergillus</taxon>
    </lineage>
</organism>
<dbReference type="Pfam" id="PF09734">
    <property type="entry name" value="Tau95"/>
    <property type="match status" value="1"/>
</dbReference>
<reference evidence="3 4" key="1">
    <citation type="submission" date="2016-09" db="EMBL/GenBank/DDBJ databases">
        <title>Aspergillus awamori IFM 58123T.</title>
        <authorList>
            <person name="Kusuya Y."/>
            <person name="Shimizu M."/>
            <person name="Takahashi H."/>
            <person name="Yaguchi T."/>
        </authorList>
    </citation>
    <scope>NUCLEOTIDE SEQUENCE [LARGE SCALE GENOMIC DNA]</scope>
    <source>
        <strain evidence="3 4">IFM 58123</strain>
    </source>
</reference>
<dbReference type="InterPro" id="IPR019136">
    <property type="entry name" value="TF_IIIC_su-5_HTH"/>
</dbReference>
<evidence type="ECO:0000313" key="3">
    <source>
        <dbReference type="EMBL" id="GCB26469.1"/>
    </source>
</evidence>
<dbReference type="InterPro" id="IPR012337">
    <property type="entry name" value="RNaseH-like_sf"/>
</dbReference>
<dbReference type="Proteomes" id="UP000286921">
    <property type="component" value="Unassembled WGS sequence"/>
</dbReference>
<dbReference type="GO" id="GO:0001003">
    <property type="term" value="F:RNA polymerase III type 2 promoter sequence-specific DNA binding"/>
    <property type="evidence" value="ECO:0007669"/>
    <property type="project" value="TreeGrafter"/>
</dbReference>
<proteinExistence type="predicted"/>
<dbReference type="InterPro" id="IPR040454">
    <property type="entry name" value="TF_IIIC_Tfc1/Sfc1"/>
</dbReference>
<dbReference type="STRING" id="105351.A0A401L4K2"/>
<evidence type="ECO:0000256" key="1">
    <source>
        <dbReference type="SAM" id="MobiDB-lite"/>
    </source>
</evidence>
<comment type="caution">
    <text evidence="3">The sequence shown here is derived from an EMBL/GenBank/DDBJ whole genome shotgun (WGS) entry which is preliminary data.</text>
</comment>
<accession>A0A401L4K2</accession>
<dbReference type="AlphaFoldDB" id="A0A401L4K2"/>
<sequence>MSFRRSSHVVNNSLGESNGEELIRQYQIGSKQEYGDNKVGADYDHETSGWMAFEGNANYDNNDDDDDGSTTDENPMDGPNQAGNDIEASVKFNREVAFTGITVNMNAAKIPDGSHQVDKIGSSVLNESVRETVRHIHEILERRPIMTVRVIKGQLQLRLQSDLQEALPFCGYMFTNGPWKKALIKFGVDPRIRPDFRFYQTVSFRMEFDPVVEPGKHDWIKKGVLAFPQLLEGNDNVSYIFNGKKIVADGDTWQICDITDLLLQSILSTEQLRTKISSQDGFFCNGTMAKLETIMQDKIVCIRDGTDCDDNEYNCLLAFPDKYEPLYIFLEAAPFCSNLDVTQHNLTFQLPIWIAIKPNLIKLSHFILENRVTDEQILARSSHHLDASGIHLPPKLGLEDIEKSFKHEDITATSGRNFRSKIMHALKLSLEESMEFVDEERRCKFYTCPESQASVASYYCLYHSRALIRHAYNLSGSTSGGNLLADSAFKREVSITDDTRGALLQLKRFYSRPERTWIIDFEFISMPAKYSPIPLQLAVRQLNGKLLYAGNVDYNMSMRELLEAVSPHVSNKHKMMGTLFLRCYGGLTTNGEPPSRISEFIKNVRGYSQSDVQLLSWFSAQDMQCFLRILTGKDELIHGKISHLTSRNFQAINIGDLCRKLLPNLPSTRLESVKEYLVRGKENMASRNYHNASYDTRAMAEIVEALVRLV</sequence>
<dbReference type="PANTHER" id="PTHR13230:SF5">
    <property type="entry name" value="GENERAL TRANSCRIPTION FACTOR 3C POLYPEPTIDE 5"/>
    <property type="match status" value="1"/>
</dbReference>
<dbReference type="GO" id="GO:0001002">
    <property type="term" value="F:RNA polymerase III type 1 promoter sequence-specific DNA binding"/>
    <property type="evidence" value="ECO:0007669"/>
    <property type="project" value="TreeGrafter"/>
</dbReference>
<feature type="region of interest" description="Disordered" evidence="1">
    <location>
        <begin position="54"/>
        <end position="84"/>
    </location>
</feature>
<name>A0A401L4K2_ASPAW</name>
<dbReference type="SUPFAM" id="SSF53098">
    <property type="entry name" value="Ribonuclease H-like"/>
    <property type="match status" value="1"/>
</dbReference>
<dbReference type="PANTHER" id="PTHR13230">
    <property type="entry name" value="GENERAL TRANSCRIPTION FACTOR IIIC, POLYPEPTIDE 5"/>
    <property type="match status" value="1"/>
</dbReference>
<feature type="compositionally biased region" description="Acidic residues" evidence="1">
    <location>
        <begin position="61"/>
        <end position="70"/>
    </location>
</feature>
<evidence type="ECO:0000259" key="2">
    <source>
        <dbReference type="Pfam" id="PF09734"/>
    </source>
</evidence>
<dbReference type="GO" id="GO:0006384">
    <property type="term" value="P:transcription initiation at RNA polymerase III promoter"/>
    <property type="evidence" value="ECO:0007669"/>
    <property type="project" value="InterPro"/>
</dbReference>